<evidence type="ECO:0000313" key="5">
    <source>
        <dbReference type="EMBL" id="MBR7795153.1"/>
    </source>
</evidence>
<evidence type="ECO:0000259" key="4">
    <source>
        <dbReference type="PROSITE" id="PS50932"/>
    </source>
</evidence>
<dbReference type="SUPFAM" id="SSF53822">
    <property type="entry name" value="Periplasmic binding protein-like I"/>
    <property type="match status" value="1"/>
</dbReference>
<feature type="domain" description="HTH lacI-type" evidence="4">
    <location>
        <begin position="2"/>
        <end position="56"/>
    </location>
</feature>
<dbReference type="EMBL" id="JAGSOT010000007">
    <property type="protein sequence ID" value="MBR7795153.1"/>
    <property type="molecule type" value="Genomic_DNA"/>
</dbReference>
<evidence type="ECO:0000256" key="2">
    <source>
        <dbReference type="ARBA" id="ARBA00023125"/>
    </source>
</evidence>
<organism evidence="5 6">
    <name type="scientific">Virgibacillus salarius</name>
    <dbReference type="NCBI Taxonomy" id="447199"/>
    <lineage>
        <taxon>Bacteria</taxon>
        <taxon>Bacillati</taxon>
        <taxon>Bacillota</taxon>
        <taxon>Bacilli</taxon>
        <taxon>Bacillales</taxon>
        <taxon>Bacillaceae</taxon>
        <taxon>Virgibacillus</taxon>
    </lineage>
</organism>
<dbReference type="Gene3D" id="1.10.260.40">
    <property type="entry name" value="lambda repressor-like DNA-binding domains"/>
    <property type="match status" value="1"/>
</dbReference>
<dbReference type="Proteomes" id="UP000675284">
    <property type="component" value="Unassembled WGS sequence"/>
</dbReference>
<proteinExistence type="predicted"/>
<dbReference type="InterPro" id="IPR046335">
    <property type="entry name" value="LacI/GalR-like_sensor"/>
</dbReference>
<dbReference type="InterPro" id="IPR010982">
    <property type="entry name" value="Lambda_DNA-bd_dom_sf"/>
</dbReference>
<dbReference type="PANTHER" id="PTHR30146">
    <property type="entry name" value="LACI-RELATED TRANSCRIPTIONAL REPRESSOR"/>
    <property type="match status" value="1"/>
</dbReference>
<dbReference type="CDD" id="cd06286">
    <property type="entry name" value="PBP1_CcpB-like"/>
    <property type="match status" value="1"/>
</dbReference>
<keyword evidence="1" id="KW-0805">Transcription regulation</keyword>
<evidence type="ECO:0000256" key="1">
    <source>
        <dbReference type="ARBA" id="ARBA00023015"/>
    </source>
</evidence>
<dbReference type="InterPro" id="IPR000843">
    <property type="entry name" value="HTH_LacI"/>
</dbReference>
<dbReference type="RefSeq" id="WP_166529977.1">
    <property type="nucleotide sequence ID" value="NZ_JAGSOT010000007.1"/>
</dbReference>
<dbReference type="GO" id="GO:0000976">
    <property type="term" value="F:transcription cis-regulatory region binding"/>
    <property type="evidence" value="ECO:0007669"/>
    <property type="project" value="TreeGrafter"/>
</dbReference>
<dbReference type="Pfam" id="PF00356">
    <property type="entry name" value="LacI"/>
    <property type="match status" value="1"/>
</dbReference>
<keyword evidence="3" id="KW-0804">Transcription</keyword>
<dbReference type="Pfam" id="PF13377">
    <property type="entry name" value="Peripla_BP_3"/>
    <property type="match status" value="1"/>
</dbReference>
<dbReference type="CDD" id="cd01392">
    <property type="entry name" value="HTH_LacI"/>
    <property type="match status" value="1"/>
</dbReference>
<dbReference type="SMART" id="SM00354">
    <property type="entry name" value="HTH_LACI"/>
    <property type="match status" value="1"/>
</dbReference>
<keyword evidence="6" id="KW-1185">Reference proteome</keyword>
<dbReference type="PROSITE" id="PS50932">
    <property type="entry name" value="HTH_LACI_2"/>
    <property type="match status" value="1"/>
</dbReference>
<dbReference type="PANTHER" id="PTHR30146:SF136">
    <property type="entry name" value="NTD BIOSYNTHESIS OPERON REGULATOR NTDR"/>
    <property type="match status" value="1"/>
</dbReference>
<dbReference type="SUPFAM" id="SSF47413">
    <property type="entry name" value="lambda repressor-like DNA-binding domains"/>
    <property type="match status" value="1"/>
</dbReference>
<keyword evidence="2 5" id="KW-0238">DNA-binding</keyword>
<dbReference type="InterPro" id="IPR028082">
    <property type="entry name" value="Peripla_BP_I"/>
</dbReference>
<accession>A0A941I945</accession>
<sequence>MATINEIARLCNVSRTTVSRVLNNQPYVSKEKREQILHVINQLDYTPSGLARNFRAKKNYIIAISIPRIDHPFFAQLIKGAVSFNALEKNYKVLIFQTFYNKKIELKVLDLLKKKEIDGVILCSLENKWGLIEPYLKEGPILLCNEYHDSAPIPIIGYDEFDASYKAVKYLIKKGHRKIGFCYDLSYSQAQKERKAGYLKALSDYDLPYVDEWFFGKAFNIEDGLRIFEELINVKEKPTALYTGNDQVAAGVIKKAILSGYKVPDDLAVIGYDNQLICEVTTPTITTIEIPIIELGQQVVLELLKHIEEGVELKREVMKLPTKLIIREST</sequence>
<dbReference type="Gene3D" id="3.40.50.2300">
    <property type="match status" value="2"/>
</dbReference>
<comment type="caution">
    <text evidence="5">The sequence shown here is derived from an EMBL/GenBank/DDBJ whole genome shotgun (WGS) entry which is preliminary data.</text>
</comment>
<protein>
    <submittedName>
        <fullName evidence="5">LacI family DNA-binding transcriptional regulator</fullName>
    </submittedName>
</protein>
<name>A0A941I945_9BACI</name>
<evidence type="ECO:0000313" key="6">
    <source>
        <dbReference type="Proteomes" id="UP000675284"/>
    </source>
</evidence>
<gene>
    <name evidence="5" type="ORF">KCX74_03745</name>
</gene>
<evidence type="ECO:0000256" key="3">
    <source>
        <dbReference type="ARBA" id="ARBA00023163"/>
    </source>
</evidence>
<dbReference type="GO" id="GO:0003700">
    <property type="term" value="F:DNA-binding transcription factor activity"/>
    <property type="evidence" value="ECO:0007669"/>
    <property type="project" value="TreeGrafter"/>
</dbReference>
<reference evidence="5" key="1">
    <citation type="submission" date="2021-04" db="EMBL/GenBank/DDBJ databases">
        <title>Isolation and polyphasic classification of algal microorganism.</title>
        <authorList>
            <person name="Wang S."/>
        </authorList>
    </citation>
    <scope>NUCLEOTIDE SEQUENCE</scope>
    <source>
        <strain evidence="5">720a</strain>
    </source>
</reference>
<dbReference type="AlphaFoldDB" id="A0A941I945"/>